<dbReference type="RefSeq" id="WP_238240367.1">
    <property type="nucleotide sequence ID" value="NZ_BPQQ01000067.1"/>
</dbReference>
<reference evidence="13" key="2">
    <citation type="submission" date="2021-08" db="EMBL/GenBank/DDBJ databases">
        <authorList>
            <person name="Tani A."/>
            <person name="Ola A."/>
            <person name="Ogura Y."/>
            <person name="Katsura K."/>
            <person name="Hayashi T."/>
        </authorList>
    </citation>
    <scope>NUCLEOTIDE SEQUENCE</scope>
    <source>
        <strain evidence="13">DSM 17168</strain>
    </source>
</reference>
<dbReference type="InterPro" id="IPR050924">
    <property type="entry name" value="Peroxiredoxin_BCP/PrxQ"/>
</dbReference>
<dbReference type="PANTHER" id="PTHR42801">
    <property type="entry name" value="THIOREDOXIN-DEPENDENT PEROXIDE REDUCTASE"/>
    <property type="match status" value="1"/>
</dbReference>
<evidence type="ECO:0000256" key="2">
    <source>
        <dbReference type="ARBA" id="ARBA00013017"/>
    </source>
</evidence>
<dbReference type="PROSITE" id="PS51352">
    <property type="entry name" value="THIOREDOXIN_2"/>
    <property type="match status" value="1"/>
</dbReference>
<dbReference type="Gene3D" id="3.40.30.10">
    <property type="entry name" value="Glutaredoxin"/>
    <property type="match status" value="1"/>
</dbReference>
<keyword evidence="6" id="KW-1015">Disulfide bond</keyword>
<evidence type="ECO:0000313" key="14">
    <source>
        <dbReference type="Proteomes" id="UP001055153"/>
    </source>
</evidence>
<evidence type="ECO:0000256" key="4">
    <source>
        <dbReference type="ARBA" id="ARBA00022862"/>
    </source>
</evidence>
<keyword evidence="3" id="KW-0575">Peroxidase</keyword>
<comment type="similarity">
    <text evidence="9">Belongs to the peroxiredoxin family. BCP/PrxQ subfamily.</text>
</comment>
<dbReference type="Proteomes" id="UP001055153">
    <property type="component" value="Unassembled WGS sequence"/>
</dbReference>
<evidence type="ECO:0000259" key="12">
    <source>
        <dbReference type="PROSITE" id="PS51352"/>
    </source>
</evidence>
<gene>
    <name evidence="13" type="primary">resA_2</name>
    <name evidence="13" type="ORF">GMJLKIPL_4973</name>
</gene>
<feature type="domain" description="Thioredoxin" evidence="12">
    <location>
        <begin position="46"/>
        <end position="219"/>
    </location>
</feature>
<evidence type="ECO:0000256" key="3">
    <source>
        <dbReference type="ARBA" id="ARBA00022559"/>
    </source>
</evidence>
<reference evidence="13" key="1">
    <citation type="journal article" date="2021" name="Front. Microbiol.">
        <title>Comprehensive Comparative Genomics and Phenotyping of Methylobacterium Species.</title>
        <authorList>
            <person name="Alessa O."/>
            <person name="Ogura Y."/>
            <person name="Fujitani Y."/>
            <person name="Takami H."/>
            <person name="Hayashi T."/>
            <person name="Sahin N."/>
            <person name="Tani A."/>
        </authorList>
    </citation>
    <scope>NUCLEOTIDE SEQUENCE</scope>
    <source>
        <strain evidence="13">DSM 17168</strain>
    </source>
</reference>
<sequence>MQETGTVTPLRARLGTRLGQLDGAYRASMEAAIAHLRRSGMATRAKLAGDRAPDFALPDPDGAIVSLAERLQAGPVVLSFFRGEWCSFCRIEMDALIAALPDLAAAGASLVMVSPQGSSETLLARSRGVPGLTVLKDPMNGVGLQYGLIFRMPDILREALLALGVDLSHVYGTDAWLLPIPATYLIRRDGTIALAHTDPDFTRRLDPQDILAALRALTG</sequence>
<evidence type="ECO:0000256" key="1">
    <source>
        <dbReference type="ARBA" id="ARBA00003330"/>
    </source>
</evidence>
<dbReference type="SUPFAM" id="SSF52833">
    <property type="entry name" value="Thioredoxin-like"/>
    <property type="match status" value="1"/>
</dbReference>
<protein>
    <recommendedName>
        <fullName evidence="2">thioredoxin-dependent peroxiredoxin</fullName>
        <ecNumber evidence="2">1.11.1.24</ecNumber>
    </recommendedName>
    <alternativeName>
        <fullName evidence="8">Thioredoxin peroxidase</fullName>
    </alternativeName>
    <alternativeName>
        <fullName evidence="10">Thioredoxin-dependent peroxiredoxin Bcp</fullName>
    </alternativeName>
</protein>
<dbReference type="CDD" id="cd02970">
    <property type="entry name" value="PRX_like2"/>
    <property type="match status" value="1"/>
</dbReference>
<evidence type="ECO:0000313" key="13">
    <source>
        <dbReference type="EMBL" id="GJE03022.1"/>
    </source>
</evidence>
<accession>A0ABQ4SIR2</accession>
<dbReference type="InterPro" id="IPR000866">
    <property type="entry name" value="AhpC/TSA"/>
</dbReference>
<dbReference type="PANTHER" id="PTHR42801:SF7">
    <property type="entry name" value="SLL1159 PROTEIN"/>
    <property type="match status" value="1"/>
</dbReference>
<dbReference type="EC" id="1.11.1.24" evidence="2"/>
<dbReference type="EMBL" id="BPQQ01000067">
    <property type="protein sequence ID" value="GJE03022.1"/>
    <property type="molecule type" value="Genomic_DNA"/>
</dbReference>
<dbReference type="InterPro" id="IPR036249">
    <property type="entry name" value="Thioredoxin-like_sf"/>
</dbReference>
<keyword evidence="4" id="KW-0049">Antioxidant</keyword>
<keyword evidence="5" id="KW-0560">Oxidoreductase</keyword>
<evidence type="ECO:0000256" key="5">
    <source>
        <dbReference type="ARBA" id="ARBA00023002"/>
    </source>
</evidence>
<evidence type="ECO:0000256" key="7">
    <source>
        <dbReference type="ARBA" id="ARBA00023284"/>
    </source>
</evidence>
<evidence type="ECO:0000256" key="6">
    <source>
        <dbReference type="ARBA" id="ARBA00023157"/>
    </source>
</evidence>
<evidence type="ECO:0000256" key="11">
    <source>
        <dbReference type="ARBA" id="ARBA00049091"/>
    </source>
</evidence>
<dbReference type="InterPro" id="IPR013766">
    <property type="entry name" value="Thioredoxin_domain"/>
</dbReference>
<evidence type="ECO:0000256" key="9">
    <source>
        <dbReference type="ARBA" id="ARBA00038489"/>
    </source>
</evidence>
<proteinExistence type="inferred from homology"/>
<organism evidence="13 14">
    <name type="scientific">Methylobacterium isbiliense</name>
    <dbReference type="NCBI Taxonomy" id="315478"/>
    <lineage>
        <taxon>Bacteria</taxon>
        <taxon>Pseudomonadati</taxon>
        <taxon>Pseudomonadota</taxon>
        <taxon>Alphaproteobacteria</taxon>
        <taxon>Hyphomicrobiales</taxon>
        <taxon>Methylobacteriaceae</taxon>
        <taxon>Methylobacterium</taxon>
    </lineage>
</organism>
<name>A0ABQ4SIR2_9HYPH</name>
<keyword evidence="7" id="KW-0676">Redox-active center</keyword>
<comment type="function">
    <text evidence="1">Thiol-specific peroxidase that catalyzes the reduction of hydrogen peroxide and organic hydroperoxides to water and alcohols, respectively. Plays a role in cell protection against oxidative stress by detoxifying peroxides and as sensor of hydrogen peroxide-mediated signaling events.</text>
</comment>
<evidence type="ECO:0000256" key="10">
    <source>
        <dbReference type="ARBA" id="ARBA00042639"/>
    </source>
</evidence>
<keyword evidence="14" id="KW-1185">Reference proteome</keyword>
<evidence type="ECO:0000256" key="8">
    <source>
        <dbReference type="ARBA" id="ARBA00032824"/>
    </source>
</evidence>
<dbReference type="Pfam" id="PF00578">
    <property type="entry name" value="AhpC-TSA"/>
    <property type="match status" value="1"/>
</dbReference>
<comment type="catalytic activity">
    <reaction evidence="11">
        <text>a hydroperoxide + [thioredoxin]-dithiol = an alcohol + [thioredoxin]-disulfide + H2O</text>
        <dbReference type="Rhea" id="RHEA:62620"/>
        <dbReference type="Rhea" id="RHEA-COMP:10698"/>
        <dbReference type="Rhea" id="RHEA-COMP:10700"/>
        <dbReference type="ChEBI" id="CHEBI:15377"/>
        <dbReference type="ChEBI" id="CHEBI:29950"/>
        <dbReference type="ChEBI" id="CHEBI:30879"/>
        <dbReference type="ChEBI" id="CHEBI:35924"/>
        <dbReference type="ChEBI" id="CHEBI:50058"/>
        <dbReference type="EC" id="1.11.1.24"/>
    </reaction>
</comment>
<comment type="caution">
    <text evidence="13">The sequence shown here is derived from an EMBL/GenBank/DDBJ whole genome shotgun (WGS) entry which is preliminary data.</text>
</comment>